<keyword evidence="3" id="KW-0547">Nucleotide-binding</keyword>
<sequence>MASIKLDNVTIDYPVFDGKSRSLKREVMNIATGGVISSLADGVVTVRGLDSISLEIHDGERVGLIGHNGAGKTTMLRLLSGIYEPTSGTCHIEGESFPLIDMALGIDPDATGRENIRLRCAMMGITGARFRDYYARIAEFSELGDFLEIPYRTYSTGMQTRLAFSISTILKPDILIMDEWLSTGDEHFRDKANRRLAEMVDETNILVLASHSRDLIAVNCSRVIWLEHGKVIMDGPSADVLAAYFDPPHRPPEPATANAGDG</sequence>
<dbReference type="AlphaFoldDB" id="A0A2G1QK47"/>
<comment type="similarity">
    <text evidence="1">Belongs to the ABC transporter superfamily.</text>
</comment>
<dbReference type="OrthoDB" id="9778870at2"/>
<dbReference type="GO" id="GO:0016020">
    <property type="term" value="C:membrane"/>
    <property type="evidence" value="ECO:0007669"/>
    <property type="project" value="InterPro"/>
</dbReference>
<dbReference type="SUPFAM" id="SSF52540">
    <property type="entry name" value="P-loop containing nucleoside triphosphate hydrolases"/>
    <property type="match status" value="1"/>
</dbReference>
<keyword evidence="4 6" id="KW-0067">ATP-binding</keyword>
<proteinExistence type="inferred from homology"/>
<evidence type="ECO:0000256" key="1">
    <source>
        <dbReference type="ARBA" id="ARBA00005417"/>
    </source>
</evidence>
<evidence type="ECO:0000313" key="7">
    <source>
        <dbReference type="Proteomes" id="UP000221168"/>
    </source>
</evidence>
<dbReference type="Proteomes" id="UP000221168">
    <property type="component" value="Unassembled WGS sequence"/>
</dbReference>
<evidence type="ECO:0000256" key="2">
    <source>
        <dbReference type="ARBA" id="ARBA00022448"/>
    </source>
</evidence>
<dbReference type="PANTHER" id="PTHR46743:SF2">
    <property type="entry name" value="TEICHOIC ACIDS EXPORT ATP-BINDING PROTEIN TAGH"/>
    <property type="match status" value="1"/>
</dbReference>
<dbReference type="RefSeq" id="WP_099307860.1">
    <property type="nucleotide sequence ID" value="NZ_PDVP01000014.1"/>
</dbReference>
<name>A0A2G1QK47_9HYPH</name>
<keyword evidence="7" id="KW-1185">Reference proteome</keyword>
<dbReference type="InterPro" id="IPR050683">
    <property type="entry name" value="Bact_Polysacc_Export_ATP-bd"/>
</dbReference>
<evidence type="ECO:0000256" key="4">
    <source>
        <dbReference type="ARBA" id="ARBA00022840"/>
    </source>
</evidence>
<dbReference type="InterPro" id="IPR003439">
    <property type="entry name" value="ABC_transporter-like_ATP-bd"/>
</dbReference>
<protein>
    <submittedName>
        <fullName evidence="6">ABC transporter ATP-binding protein</fullName>
    </submittedName>
</protein>
<keyword evidence="2" id="KW-0813">Transport</keyword>
<dbReference type="GO" id="GO:0016887">
    <property type="term" value="F:ATP hydrolysis activity"/>
    <property type="evidence" value="ECO:0007669"/>
    <property type="project" value="InterPro"/>
</dbReference>
<dbReference type="Gene3D" id="3.40.50.300">
    <property type="entry name" value="P-loop containing nucleotide triphosphate hydrolases"/>
    <property type="match status" value="1"/>
</dbReference>
<dbReference type="Pfam" id="PF00005">
    <property type="entry name" value="ABC_tran"/>
    <property type="match status" value="1"/>
</dbReference>
<dbReference type="PANTHER" id="PTHR46743">
    <property type="entry name" value="TEICHOIC ACIDS EXPORT ATP-BINDING PROTEIN TAGH"/>
    <property type="match status" value="1"/>
</dbReference>
<evidence type="ECO:0000256" key="3">
    <source>
        <dbReference type="ARBA" id="ARBA00022741"/>
    </source>
</evidence>
<dbReference type="CDD" id="cd03220">
    <property type="entry name" value="ABC_KpsT_Wzt"/>
    <property type="match status" value="1"/>
</dbReference>
<dbReference type="InterPro" id="IPR003593">
    <property type="entry name" value="AAA+_ATPase"/>
</dbReference>
<dbReference type="EMBL" id="PDVP01000014">
    <property type="protein sequence ID" value="PHP65588.1"/>
    <property type="molecule type" value="Genomic_DNA"/>
</dbReference>
<accession>A0A2G1QK47</accession>
<dbReference type="InterPro" id="IPR027417">
    <property type="entry name" value="P-loop_NTPase"/>
</dbReference>
<evidence type="ECO:0000313" key="6">
    <source>
        <dbReference type="EMBL" id="PHP65588.1"/>
    </source>
</evidence>
<evidence type="ECO:0000259" key="5">
    <source>
        <dbReference type="PROSITE" id="PS50893"/>
    </source>
</evidence>
<reference evidence="6 7" key="1">
    <citation type="submission" date="2017-10" db="EMBL/GenBank/DDBJ databases">
        <title>Sedimentibacterium mangrovi gen. nov., sp. nov., a novel member of family Phyllobacteriacea isolated from mangrove sediment.</title>
        <authorList>
            <person name="Liao H."/>
            <person name="Tian Y."/>
        </authorList>
    </citation>
    <scope>NUCLEOTIDE SEQUENCE [LARGE SCALE GENOMIC DNA]</scope>
    <source>
        <strain evidence="6 7">X9-2-2</strain>
    </source>
</reference>
<dbReference type="GO" id="GO:0005524">
    <property type="term" value="F:ATP binding"/>
    <property type="evidence" value="ECO:0007669"/>
    <property type="project" value="UniProtKB-KW"/>
</dbReference>
<comment type="caution">
    <text evidence="6">The sequence shown here is derived from an EMBL/GenBank/DDBJ whole genome shotgun (WGS) entry which is preliminary data.</text>
</comment>
<dbReference type="PROSITE" id="PS50893">
    <property type="entry name" value="ABC_TRANSPORTER_2"/>
    <property type="match status" value="1"/>
</dbReference>
<feature type="domain" description="ABC transporter" evidence="5">
    <location>
        <begin position="30"/>
        <end position="253"/>
    </location>
</feature>
<dbReference type="GO" id="GO:0140359">
    <property type="term" value="F:ABC-type transporter activity"/>
    <property type="evidence" value="ECO:0007669"/>
    <property type="project" value="InterPro"/>
</dbReference>
<gene>
    <name evidence="6" type="ORF">CSC94_18520</name>
</gene>
<organism evidence="6 7">
    <name type="scientific">Zhengella mangrovi</name>
    <dbReference type="NCBI Taxonomy" id="1982044"/>
    <lineage>
        <taxon>Bacteria</taxon>
        <taxon>Pseudomonadati</taxon>
        <taxon>Pseudomonadota</taxon>
        <taxon>Alphaproteobacteria</taxon>
        <taxon>Hyphomicrobiales</taxon>
        <taxon>Notoacmeibacteraceae</taxon>
        <taxon>Zhengella</taxon>
    </lineage>
</organism>
<dbReference type="InterPro" id="IPR015860">
    <property type="entry name" value="ABC_transpr_TagH-like"/>
</dbReference>
<dbReference type="SMART" id="SM00382">
    <property type="entry name" value="AAA"/>
    <property type="match status" value="1"/>
</dbReference>